<organism evidence="10 11">
    <name type="scientific">Nocardioides oleivorans</name>
    <dbReference type="NCBI Taxonomy" id="273676"/>
    <lineage>
        <taxon>Bacteria</taxon>
        <taxon>Bacillati</taxon>
        <taxon>Actinomycetota</taxon>
        <taxon>Actinomycetes</taxon>
        <taxon>Propionibacteriales</taxon>
        <taxon>Nocardioidaceae</taxon>
        <taxon>Nocardioides</taxon>
    </lineage>
</organism>
<feature type="signal peptide" evidence="8">
    <location>
        <begin position="1"/>
        <end position="21"/>
    </location>
</feature>
<reference evidence="10 11" key="1">
    <citation type="submission" date="2019-01" db="EMBL/GenBank/DDBJ databases">
        <title>Novel species of Nocardioides.</title>
        <authorList>
            <person name="Liu Q."/>
            <person name="Xin Y.-H."/>
        </authorList>
    </citation>
    <scope>NUCLEOTIDE SEQUENCE [LARGE SCALE GENOMIC DNA]</scope>
    <source>
        <strain evidence="10 11">CGMCC 4.6882</strain>
    </source>
</reference>
<evidence type="ECO:0000259" key="9">
    <source>
        <dbReference type="PROSITE" id="PS50059"/>
    </source>
</evidence>
<comment type="catalytic activity">
    <reaction evidence="1 6">
        <text>[protein]-peptidylproline (omega=180) = [protein]-peptidylproline (omega=0)</text>
        <dbReference type="Rhea" id="RHEA:16237"/>
        <dbReference type="Rhea" id="RHEA-COMP:10747"/>
        <dbReference type="Rhea" id="RHEA-COMP:10748"/>
        <dbReference type="ChEBI" id="CHEBI:83833"/>
        <dbReference type="ChEBI" id="CHEBI:83834"/>
        <dbReference type="EC" id="5.2.1.8"/>
    </reaction>
</comment>
<dbReference type="InterPro" id="IPR001179">
    <property type="entry name" value="PPIase_FKBP_dom"/>
</dbReference>
<evidence type="ECO:0000256" key="8">
    <source>
        <dbReference type="SAM" id="SignalP"/>
    </source>
</evidence>
<evidence type="ECO:0000256" key="6">
    <source>
        <dbReference type="PROSITE-ProRule" id="PRU00277"/>
    </source>
</evidence>
<proteinExistence type="inferred from homology"/>
<evidence type="ECO:0000256" key="2">
    <source>
        <dbReference type="ARBA" id="ARBA00006577"/>
    </source>
</evidence>
<gene>
    <name evidence="10" type="ORF">EUA93_20000</name>
</gene>
<name>A0A4Q2RNQ7_9ACTN</name>
<dbReference type="PANTHER" id="PTHR43811:SF19">
    <property type="entry name" value="39 KDA FK506-BINDING NUCLEAR PROTEIN"/>
    <property type="match status" value="1"/>
</dbReference>
<comment type="similarity">
    <text evidence="2">Belongs to the FKBP-type PPIase family.</text>
</comment>
<dbReference type="PROSITE" id="PS51257">
    <property type="entry name" value="PROKAR_LIPOPROTEIN"/>
    <property type="match status" value="1"/>
</dbReference>
<evidence type="ECO:0000313" key="10">
    <source>
        <dbReference type="EMBL" id="RYB90437.1"/>
    </source>
</evidence>
<evidence type="ECO:0000313" key="11">
    <source>
        <dbReference type="Proteomes" id="UP000294071"/>
    </source>
</evidence>
<dbReference type="InterPro" id="IPR046357">
    <property type="entry name" value="PPIase_dom_sf"/>
</dbReference>
<protein>
    <recommendedName>
        <fullName evidence="3 6">peptidylprolyl isomerase</fullName>
        <ecNumber evidence="3 6">5.2.1.8</ecNumber>
    </recommendedName>
</protein>
<dbReference type="SUPFAM" id="SSF54534">
    <property type="entry name" value="FKBP-like"/>
    <property type="match status" value="2"/>
</dbReference>
<dbReference type="Pfam" id="PF00254">
    <property type="entry name" value="FKBP_C"/>
    <property type="match status" value="1"/>
</dbReference>
<dbReference type="PANTHER" id="PTHR43811">
    <property type="entry name" value="FKBP-TYPE PEPTIDYL-PROLYL CIS-TRANS ISOMERASE FKPA"/>
    <property type="match status" value="1"/>
</dbReference>
<dbReference type="RefSeq" id="WP_129402107.1">
    <property type="nucleotide sequence ID" value="NZ_SDWT01000004.1"/>
</dbReference>
<keyword evidence="8" id="KW-0732">Signal</keyword>
<dbReference type="Gene3D" id="3.10.50.40">
    <property type="match status" value="1"/>
</dbReference>
<evidence type="ECO:0000256" key="3">
    <source>
        <dbReference type="ARBA" id="ARBA00013194"/>
    </source>
</evidence>
<comment type="caution">
    <text evidence="10">The sequence shown here is derived from an EMBL/GenBank/DDBJ whole genome shotgun (WGS) entry which is preliminary data.</text>
</comment>
<evidence type="ECO:0000256" key="7">
    <source>
        <dbReference type="SAM" id="MobiDB-lite"/>
    </source>
</evidence>
<evidence type="ECO:0000256" key="1">
    <source>
        <dbReference type="ARBA" id="ARBA00000971"/>
    </source>
</evidence>
<feature type="domain" description="PPIase FKBP-type" evidence="9">
    <location>
        <begin position="242"/>
        <end position="329"/>
    </location>
</feature>
<dbReference type="EMBL" id="SDWT01000004">
    <property type="protein sequence ID" value="RYB90437.1"/>
    <property type="molecule type" value="Genomic_DNA"/>
</dbReference>
<dbReference type="OrthoDB" id="25996at2"/>
<feature type="compositionally biased region" description="Low complexity" evidence="7">
    <location>
        <begin position="31"/>
        <end position="51"/>
    </location>
</feature>
<evidence type="ECO:0000256" key="5">
    <source>
        <dbReference type="ARBA" id="ARBA00023235"/>
    </source>
</evidence>
<dbReference type="AlphaFoldDB" id="A0A4Q2RNQ7"/>
<evidence type="ECO:0000256" key="4">
    <source>
        <dbReference type="ARBA" id="ARBA00023110"/>
    </source>
</evidence>
<feature type="region of interest" description="Disordered" evidence="7">
    <location>
        <begin position="24"/>
        <end position="53"/>
    </location>
</feature>
<sequence>MSHRPIAALTASIVLALGATACSSTDEGDSASDTSSETSSSPSSGPADTAALDGVTVTGDFGQEPEIEVADDLSVDEPVSAVVIPGSGEEVADDSSVNYRFRIVFAKDGTDVSGNYAETAPQKLDLAQQAPFITDAVVGAKIGTRVAIALQVEDLVGSGQASQYGMKGADDLVMVLDLISMTQDPLDGPDGDAVEPPADAPTVTEEDGVVTGIGFDDAPKTPSDELQVITLVEGSGDAVAADDNVTVDYFGTVYGNGEAFDESYSGEPVAFPLTKGSLIDGWVEGLEGVTVGSRVMLIIPADKAYGDQDSGDIPAGSTLVFVIDVLGANL</sequence>
<dbReference type="Proteomes" id="UP000294071">
    <property type="component" value="Unassembled WGS sequence"/>
</dbReference>
<keyword evidence="5 6" id="KW-0413">Isomerase</keyword>
<dbReference type="EC" id="5.2.1.8" evidence="3 6"/>
<feature type="chain" id="PRO_5038994858" description="peptidylprolyl isomerase" evidence="8">
    <location>
        <begin position="22"/>
        <end position="330"/>
    </location>
</feature>
<dbReference type="GO" id="GO:0003755">
    <property type="term" value="F:peptidyl-prolyl cis-trans isomerase activity"/>
    <property type="evidence" value="ECO:0007669"/>
    <property type="project" value="UniProtKB-KW"/>
</dbReference>
<keyword evidence="4 6" id="KW-0697">Rotamase</keyword>
<dbReference type="PROSITE" id="PS50059">
    <property type="entry name" value="FKBP_PPIASE"/>
    <property type="match status" value="1"/>
</dbReference>
<accession>A0A4Q2RNQ7</accession>
<keyword evidence="11" id="KW-1185">Reference proteome</keyword>